<dbReference type="GO" id="GO:0005874">
    <property type="term" value="C:microtubule"/>
    <property type="evidence" value="ECO:0007669"/>
    <property type="project" value="UniProtKB-KW"/>
</dbReference>
<keyword evidence="6" id="KW-0493">Microtubule</keyword>
<keyword evidence="2 5" id="KW-0067">ATP-binding</keyword>
<evidence type="ECO:0000256" key="3">
    <source>
        <dbReference type="ARBA" id="ARBA00023054"/>
    </source>
</evidence>
<feature type="domain" description="Kinesin motor" evidence="8">
    <location>
        <begin position="7"/>
        <end position="353"/>
    </location>
</feature>
<comment type="similarity">
    <text evidence="5 6">Belongs to the TRAFAC class myosin-kinesin ATPase superfamily. Kinesin family.</text>
</comment>
<dbReference type="PANTHER" id="PTHR47968">
    <property type="entry name" value="CENTROMERE PROTEIN E"/>
    <property type="match status" value="1"/>
</dbReference>
<evidence type="ECO:0000256" key="6">
    <source>
        <dbReference type="RuleBase" id="RU000394"/>
    </source>
</evidence>
<dbReference type="InterPro" id="IPR036961">
    <property type="entry name" value="Kinesin_motor_dom_sf"/>
</dbReference>
<reference evidence="9" key="1">
    <citation type="submission" date="2021-02" db="EMBL/GenBank/DDBJ databases">
        <authorList>
            <person name="Dougan E. K."/>
            <person name="Rhodes N."/>
            <person name="Thang M."/>
            <person name="Chan C."/>
        </authorList>
    </citation>
    <scope>NUCLEOTIDE SEQUENCE</scope>
</reference>
<dbReference type="GO" id="GO:0007018">
    <property type="term" value="P:microtubule-based movement"/>
    <property type="evidence" value="ECO:0007669"/>
    <property type="project" value="InterPro"/>
</dbReference>
<dbReference type="InterPro" id="IPR019821">
    <property type="entry name" value="Kinesin_motor_CS"/>
</dbReference>
<dbReference type="PANTHER" id="PTHR47968:SF75">
    <property type="entry name" value="CENTROMERE-ASSOCIATED PROTEIN E"/>
    <property type="match status" value="1"/>
</dbReference>
<dbReference type="Pfam" id="PF00225">
    <property type="entry name" value="Kinesin"/>
    <property type="match status" value="1"/>
</dbReference>
<protein>
    <recommendedName>
        <fullName evidence="6">Kinesin-like protein</fullName>
    </recommendedName>
</protein>
<dbReference type="InterPro" id="IPR001752">
    <property type="entry name" value="Kinesin_motor_dom"/>
</dbReference>
<dbReference type="PRINTS" id="PR00380">
    <property type="entry name" value="KINESINHEAVY"/>
</dbReference>
<keyword evidence="1 5" id="KW-0547">Nucleotide-binding</keyword>
<dbReference type="SMART" id="SM00129">
    <property type="entry name" value="KISc"/>
    <property type="match status" value="1"/>
</dbReference>
<name>A0A812K7N9_9DINO</name>
<comment type="caution">
    <text evidence="9">The sequence shown here is derived from an EMBL/GenBank/DDBJ whole genome shotgun (WGS) entry which is preliminary data.</text>
</comment>
<evidence type="ECO:0000256" key="1">
    <source>
        <dbReference type="ARBA" id="ARBA00022741"/>
    </source>
</evidence>
<feature type="coiled-coil region" evidence="7">
    <location>
        <begin position="386"/>
        <end position="431"/>
    </location>
</feature>
<dbReference type="Proteomes" id="UP000604046">
    <property type="component" value="Unassembled WGS sequence"/>
</dbReference>
<dbReference type="GO" id="GO:0003777">
    <property type="term" value="F:microtubule motor activity"/>
    <property type="evidence" value="ECO:0007669"/>
    <property type="project" value="InterPro"/>
</dbReference>
<dbReference type="PROSITE" id="PS00411">
    <property type="entry name" value="KINESIN_MOTOR_1"/>
    <property type="match status" value="1"/>
</dbReference>
<gene>
    <name evidence="9" type="primary">KIN7I</name>
    <name evidence="9" type="ORF">SNAT2548_LOCUS7776</name>
</gene>
<organism evidence="9 10">
    <name type="scientific">Symbiodinium natans</name>
    <dbReference type="NCBI Taxonomy" id="878477"/>
    <lineage>
        <taxon>Eukaryota</taxon>
        <taxon>Sar</taxon>
        <taxon>Alveolata</taxon>
        <taxon>Dinophyceae</taxon>
        <taxon>Suessiales</taxon>
        <taxon>Symbiodiniaceae</taxon>
        <taxon>Symbiodinium</taxon>
    </lineage>
</organism>
<dbReference type="AlphaFoldDB" id="A0A812K7N9"/>
<evidence type="ECO:0000256" key="4">
    <source>
        <dbReference type="ARBA" id="ARBA00023175"/>
    </source>
</evidence>
<dbReference type="GO" id="GO:0008017">
    <property type="term" value="F:microtubule binding"/>
    <property type="evidence" value="ECO:0007669"/>
    <property type="project" value="InterPro"/>
</dbReference>
<dbReference type="GO" id="GO:0005524">
    <property type="term" value="F:ATP binding"/>
    <property type="evidence" value="ECO:0007669"/>
    <property type="project" value="UniProtKB-UniRule"/>
</dbReference>
<dbReference type="InterPro" id="IPR027417">
    <property type="entry name" value="P-loop_NTPase"/>
</dbReference>
<dbReference type="InterPro" id="IPR027640">
    <property type="entry name" value="Kinesin-like_fam"/>
</dbReference>
<sequence>MDSATGRVQVWARVRPPIEQDHGPSTAVECCESTKMVRVRNDAEAVERILNGQAELSSASPEPKEFAFDGVFGEQSAQRDVFMQIGLPVLREALRGINGTVLAYGQTGSGKTHSLLHQSAKGEEAGLLPRLVASLFLMISQDVANVYDIEAAAVQVYNEQVDDLLNSEHQSGIGHNLNVRDGGVVNGLTWIRCTKPDEMLEAFTRARANVVYAETKMNKASSRSHAIFQLRISKRERVFEASKTGQKVECTIARLNVVDLAGSERVKKSGSEGMRFQEATNINRSLLAFGNVVSALAARKSHVPLRDSKLTRILDGSIGGNCRTALLVCVNGSLEHVGETQNTLEFASRAMRVEVDAKVNTALVEVSAKTLLADLNPEAHEFGKKVQADKKEIEALRKQSADAAEQAKREAEKREKAVQEAESNVKKLQQAVWCAAKAEPVARIVAMAVVVVAAPPQPLVRLGDEALAPGAALALRATEAFQSKVTWGGGEGGGGPWAGLTFELVELRIRMEEKEIVCRICSDACQAAVVTIPDAAQTPDS</sequence>
<proteinExistence type="inferred from homology"/>
<evidence type="ECO:0000313" key="10">
    <source>
        <dbReference type="Proteomes" id="UP000604046"/>
    </source>
</evidence>
<evidence type="ECO:0000256" key="7">
    <source>
        <dbReference type="SAM" id="Coils"/>
    </source>
</evidence>
<evidence type="ECO:0000256" key="2">
    <source>
        <dbReference type="ARBA" id="ARBA00022840"/>
    </source>
</evidence>
<dbReference type="Gene3D" id="3.40.850.10">
    <property type="entry name" value="Kinesin motor domain"/>
    <property type="match status" value="1"/>
</dbReference>
<keyword evidence="3 7" id="KW-0175">Coiled coil</keyword>
<evidence type="ECO:0000256" key="5">
    <source>
        <dbReference type="PROSITE-ProRule" id="PRU00283"/>
    </source>
</evidence>
<dbReference type="PROSITE" id="PS50067">
    <property type="entry name" value="KINESIN_MOTOR_2"/>
    <property type="match status" value="1"/>
</dbReference>
<evidence type="ECO:0000313" key="9">
    <source>
        <dbReference type="EMBL" id="CAE7217827.1"/>
    </source>
</evidence>
<evidence type="ECO:0000259" key="8">
    <source>
        <dbReference type="PROSITE" id="PS50067"/>
    </source>
</evidence>
<dbReference type="SUPFAM" id="SSF52540">
    <property type="entry name" value="P-loop containing nucleoside triphosphate hydrolases"/>
    <property type="match status" value="1"/>
</dbReference>
<dbReference type="OrthoDB" id="430278at2759"/>
<dbReference type="CDD" id="cd00106">
    <property type="entry name" value="KISc"/>
    <property type="match status" value="1"/>
</dbReference>
<accession>A0A812K7N9</accession>
<keyword evidence="10" id="KW-1185">Reference proteome</keyword>
<keyword evidence="4 5" id="KW-0505">Motor protein</keyword>
<feature type="binding site" evidence="5">
    <location>
        <begin position="105"/>
        <end position="112"/>
    </location>
    <ligand>
        <name>ATP</name>
        <dbReference type="ChEBI" id="CHEBI:30616"/>
    </ligand>
</feature>
<dbReference type="EMBL" id="CAJNDS010000557">
    <property type="protein sequence ID" value="CAE7217827.1"/>
    <property type="molecule type" value="Genomic_DNA"/>
</dbReference>